<reference evidence="2" key="1">
    <citation type="journal article" date="2017" name="Nat. Ecol. Evol.">
        <title>Genome expansion and lineage-specific genetic innovations in the forest pathogenic fungi Armillaria.</title>
        <authorList>
            <person name="Sipos G."/>
            <person name="Prasanna A.N."/>
            <person name="Walter M.C."/>
            <person name="O'Connor E."/>
            <person name="Balint B."/>
            <person name="Krizsan K."/>
            <person name="Kiss B."/>
            <person name="Hess J."/>
            <person name="Varga T."/>
            <person name="Slot J."/>
            <person name="Riley R."/>
            <person name="Boka B."/>
            <person name="Rigling D."/>
            <person name="Barry K."/>
            <person name="Lee J."/>
            <person name="Mihaltcheva S."/>
            <person name="LaButti K."/>
            <person name="Lipzen A."/>
            <person name="Waldron R."/>
            <person name="Moloney N.M."/>
            <person name="Sperisen C."/>
            <person name="Kredics L."/>
            <person name="Vagvoelgyi C."/>
            <person name="Patrignani A."/>
            <person name="Fitzpatrick D."/>
            <person name="Nagy I."/>
            <person name="Doyle S."/>
            <person name="Anderson J.B."/>
            <person name="Grigoriev I.V."/>
            <person name="Gueldener U."/>
            <person name="Muensterkoetter M."/>
            <person name="Nagy L.G."/>
        </authorList>
    </citation>
    <scope>NUCLEOTIDE SEQUENCE [LARGE SCALE GENOMIC DNA]</scope>
    <source>
        <strain evidence="2">C18/9</strain>
    </source>
</reference>
<sequence length="150" mass="16211">MLYENIGRESTIAICATRGPTFGMHALRSSSAYSVRGYFVPGHLADDGILYLLVALLFAQFNSGSAYCLHQILINANFSLPHNTKCRTQIAPHHLITKIKRVTGIVTLVPLYSQAPNPDAIVLFCSTRGRLGSRSSPGVTSLSHAQLGAK</sequence>
<organism evidence="1 2">
    <name type="scientific">Armillaria ostoyae</name>
    <name type="common">Armillaria root rot fungus</name>
    <dbReference type="NCBI Taxonomy" id="47428"/>
    <lineage>
        <taxon>Eukaryota</taxon>
        <taxon>Fungi</taxon>
        <taxon>Dikarya</taxon>
        <taxon>Basidiomycota</taxon>
        <taxon>Agaricomycotina</taxon>
        <taxon>Agaricomycetes</taxon>
        <taxon>Agaricomycetidae</taxon>
        <taxon>Agaricales</taxon>
        <taxon>Marasmiineae</taxon>
        <taxon>Physalacriaceae</taxon>
        <taxon>Armillaria</taxon>
    </lineage>
</organism>
<gene>
    <name evidence="1" type="ORF">ARMOST_20402</name>
</gene>
<evidence type="ECO:0000313" key="1">
    <source>
        <dbReference type="EMBL" id="SJL16872.1"/>
    </source>
</evidence>
<name>A0A284S786_ARMOS</name>
<dbReference type="Proteomes" id="UP000219338">
    <property type="component" value="Unassembled WGS sequence"/>
</dbReference>
<evidence type="ECO:0000313" key="2">
    <source>
        <dbReference type="Proteomes" id="UP000219338"/>
    </source>
</evidence>
<accession>A0A284S786</accession>
<protein>
    <submittedName>
        <fullName evidence="1">Uncharacterized protein</fullName>
    </submittedName>
</protein>
<dbReference type="EMBL" id="FUEG01000038">
    <property type="protein sequence ID" value="SJL16872.1"/>
    <property type="molecule type" value="Genomic_DNA"/>
</dbReference>
<dbReference type="AlphaFoldDB" id="A0A284S786"/>
<keyword evidence="2" id="KW-1185">Reference proteome</keyword>
<proteinExistence type="predicted"/>